<proteinExistence type="predicted"/>
<dbReference type="InterPro" id="IPR014747">
    <property type="entry name" value="Bac_photo_RC_H_C"/>
</dbReference>
<dbReference type="SUPFAM" id="SSF50346">
    <property type="entry name" value="PRC-barrel domain"/>
    <property type="match status" value="1"/>
</dbReference>
<dbReference type="Gene3D" id="3.90.50.10">
    <property type="entry name" value="Photosynthetic Reaction Center, subunit H, domain 2"/>
    <property type="match status" value="1"/>
</dbReference>
<dbReference type="AlphaFoldDB" id="A0ABD5ERD8"/>
<dbReference type="InterPro" id="IPR011033">
    <property type="entry name" value="PRC_barrel-like_sf"/>
</dbReference>
<keyword evidence="2" id="KW-1185">Reference proteome</keyword>
<dbReference type="EMBL" id="JAVRES010000011">
    <property type="protein sequence ID" value="MDT0437266.1"/>
    <property type="molecule type" value="Genomic_DNA"/>
</dbReference>
<reference evidence="2" key="1">
    <citation type="submission" date="2023-07" db="EMBL/GenBank/DDBJ databases">
        <title>30 novel species of actinomycetes from the DSMZ collection.</title>
        <authorList>
            <person name="Nouioui I."/>
        </authorList>
    </citation>
    <scope>NUCLEOTIDE SEQUENCE [LARGE SCALE GENOMIC DNA]</scope>
    <source>
        <strain evidence="2">DSM 41981</strain>
    </source>
</reference>
<dbReference type="RefSeq" id="WP_093833602.1">
    <property type="nucleotide sequence ID" value="NZ_JAVRES010000011.1"/>
</dbReference>
<organism evidence="1 2">
    <name type="scientific">Streptomyces doudnae</name>
    <dbReference type="NCBI Taxonomy" id="3075536"/>
    <lineage>
        <taxon>Bacteria</taxon>
        <taxon>Bacillati</taxon>
        <taxon>Actinomycetota</taxon>
        <taxon>Actinomycetes</taxon>
        <taxon>Kitasatosporales</taxon>
        <taxon>Streptomycetaceae</taxon>
        <taxon>Streptomyces</taxon>
    </lineage>
</organism>
<evidence type="ECO:0000313" key="2">
    <source>
        <dbReference type="Proteomes" id="UP001183535"/>
    </source>
</evidence>
<comment type="caution">
    <text evidence="1">The sequence shown here is derived from an EMBL/GenBank/DDBJ whole genome shotgun (WGS) entry which is preliminary data.</text>
</comment>
<sequence length="123" mass="13139">MSADSIWSYAPTTGHVEGQDLTGYTVDSTDGTIGVAEREADPAGMLHLVVDTAVWAFGRSVLVPAGTVTGIDTENRTITVACTRSEVKGAPRFETDSETLDPDYLTRVAAYYRDLPGQRTPAS</sequence>
<name>A0ABD5ERD8_9ACTN</name>
<gene>
    <name evidence="1" type="ORF">RM877_21535</name>
</gene>
<dbReference type="Proteomes" id="UP001183535">
    <property type="component" value="Unassembled WGS sequence"/>
</dbReference>
<accession>A0ABD5ERD8</accession>
<protein>
    <submittedName>
        <fullName evidence="1">PRC-barrel domain containing protein</fullName>
    </submittedName>
</protein>
<evidence type="ECO:0000313" key="1">
    <source>
        <dbReference type="EMBL" id="MDT0437266.1"/>
    </source>
</evidence>